<dbReference type="OrthoDB" id="8441909at2"/>
<proteinExistence type="predicted"/>
<organism evidence="1 2">
    <name type="scientific">Rhizobium etli bv. mimosae str. IE4771</name>
    <dbReference type="NCBI Taxonomy" id="1432050"/>
    <lineage>
        <taxon>Bacteria</taxon>
        <taxon>Pseudomonadati</taxon>
        <taxon>Pseudomonadota</taxon>
        <taxon>Alphaproteobacteria</taxon>
        <taxon>Hyphomicrobiales</taxon>
        <taxon>Rhizobiaceae</taxon>
        <taxon>Rhizobium/Agrobacterium group</taxon>
        <taxon>Rhizobium</taxon>
    </lineage>
</organism>
<gene>
    <name evidence="1" type="ORF">IE4771_PB00292</name>
</gene>
<dbReference type="KEGG" id="rei:IE4771_PB00292"/>
<geneLocation type="plasmid" evidence="1 2">
    <name>pRetIE4771b</name>
</geneLocation>
<evidence type="ECO:0000313" key="2">
    <source>
        <dbReference type="Proteomes" id="UP000027180"/>
    </source>
</evidence>
<dbReference type="Proteomes" id="UP000027180">
    <property type="component" value="Plasmid pRetIE4771b"/>
</dbReference>
<dbReference type="EMBL" id="CP006988">
    <property type="protein sequence ID" value="AIC30020.1"/>
    <property type="molecule type" value="Genomic_DNA"/>
</dbReference>
<accession>A0A060ID93</accession>
<sequence>MKHAVSRISLSAIFLSGCQATPLPQDWSNANTVDIVKKIQCEARDAVAAYAISYLTNTKHPLATQALGRDFEKHPEKLANLQLKELDDVSAAYVHQYKQSFLYYDFQFDMSNLSSAGLGLDLLNPFSNGQRIFGGSISAERTNQNVRSFRRGDTIDDLFALYVDETDPAPIKRYVDHCTGLKTGNGMYPITGKIGLEEFITTFAALDNDLGLKPKDKVDDFVQVVTFTTTLKAGATPKLVLSNFISNDISLTDGNLDFKGSRVDKHQVTLSIATNRLKESAQERAGRSLDKFQQQNSRSVFGVTGPSSADLIR</sequence>
<keyword evidence="1" id="KW-0614">Plasmid</keyword>
<evidence type="ECO:0000313" key="1">
    <source>
        <dbReference type="EMBL" id="AIC30020.1"/>
    </source>
</evidence>
<dbReference type="AlphaFoldDB" id="A0A060ID93"/>
<dbReference type="RefSeq" id="WP_040140557.1">
    <property type="nucleotide sequence ID" value="NZ_CP006988.1"/>
</dbReference>
<reference evidence="1 2" key="1">
    <citation type="submission" date="2013-12" db="EMBL/GenBank/DDBJ databases">
        <title>Complete genome sequence of Rhizobium etli bv. mimosae IE4771.</title>
        <authorList>
            <person name="Bustos P."/>
            <person name="Santamaria R.I."/>
            <person name="Lozano L."/>
            <person name="Ormeno-Orrillo E."/>
            <person name="Rogel M.A."/>
            <person name="Romero D."/>
            <person name="Cevallos M.A."/>
            <person name="Martinez-Romero E."/>
            <person name="Gonzalez V."/>
        </authorList>
    </citation>
    <scope>NUCLEOTIDE SEQUENCE [LARGE SCALE GENOMIC DNA]</scope>
    <source>
        <strain evidence="1 2">IE4771</strain>
        <plasmid evidence="2">Plasmid pRetIE4771b</plasmid>
    </source>
</reference>
<dbReference type="HOGENOM" id="CLU_067803_0_0_5"/>
<name>A0A060ID93_RHIET</name>
<dbReference type="PROSITE" id="PS51257">
    <property type="entry name" value="PROKAR_LIPOPROTEIN"/>
    <property type="match status" value="1"/>
</dbReference>
<protein>
    <submittedName>
        <fullName evidence="1">Uncharacterized protein</fullName>
    </submittedName>
</protein>